<dbReference type="AlphaFoldDB" id="A0A8J7I1Y1"/>
<comment type="caution">
    <text evidence="2">The sequence shown here is derived from an EMBL/GenBank/DDBJ whole genome shotgun (WGS) entry which is preliminary data.</text>
</comment>
<keyword evidence="1" id="KW-0472">Membrane</keyword>
<gene>
    <name evidence="2" type="ORF">I8752_14555</name>
</gene>
<keyword evidence="1" id="KW-1133">Transmembrane helix</keyword>
<organism evidence="2 3">
    <name type="scientific">Dendronalium phyllosphericum CENA369</name>
    <dbReference type="NCBI Taxonomy" id="1725256"/>
    <lineage>
        <taxon>Bacteria</taxon>
        <taxon>Bacillati</taxon>
        <taxon>Cyanobacteriota</taxon>
        <taxon>Cyanophyceae</taxon>
        <taxon>Nostocales</taxon>
        <taxon>Nostocaceae</taxon>
        <taxon>Dendronalium</taxon>
        <taxon>Dendronalium phyllosphericum</taxon>
    </lineage>
</organism>
<dbReference type="EMBL" id="JAECZA010000061">
    <property type="protein sequence ID" value="MBH8574216.1"/>
    <property type="molecule type" value="Genomic_DNA"/>
</dbReference>
<dbReference type="SUPFAM" id="SSF54523">
    <property type="entry name" value="Pili subunits"/>
    <property type="match status" value="1"/>
</dbReference>
<sequence length="233" mass="25319">MNKLSFKSLYTHDGKKKTQRQCIASHFAVKNVPQEAGFSMIELIVVVVMIGVLAAIATPSWLTFINRQRLNKANDFIITALQEAQRQAQKTKRSYSVSFTTNSNNVAKIAIYPDGSLPDNYWRNLGEDVQIKPGTVLLGTNLSDQNTAGSSVSYAQEYNASTNKQTITFDYMATLPNANFGTPPSNSTDAPGIKIAVAIPSSSSSTSPTSTKRCVIVKTLLGSIVTDKDNKCN</sequence>
<evidence type="ECO:0000256" key="1">
    <source>
        <dbReference type="SAM" id="Phobius"/>
    </source>
</evidence>
<accession>A0A8J7I1Y1</accession>
<dbReference type="NCBIfam" id="TIGR02532">
    <property type="entry name" value="IV_pilin_GFxxxE"/>
    <property type="match status" value="1"/>
</dbReference>
<reference evidence="2 3" key="1">
    <citation type="journal article" date="2021" name="Int. J. Syst. Evol. Microbiol.">
        <title>Amazonocrinis nigriterrae gen. nov., sp. nov., Atlanticothrix silvestris gen. nov., sp. nov. and Dendronalium phyllosphericum gen. nov., sp. nov., nostocacean cyanobacteria from Brazilian environments.</title>
        <authorList>
            <person name="Alvarenga D.O."/>
            <person name="Andreote A.P.D."/>
            <person name="Branco L.H.Z."/>
            <person name="Delbaje E."/>
            <person name="Cruz R.B."/>
            <person name="Varani A.M."/>
            <person name="Fiore M.F."/>
        </authorList>
    </citation>
    <scope>NUCLEOTIDE SEQUENCE [LARGE SCALE GENOMIC DNA]</scope>
    <source>
        <strain evidence="2 3">CENA369</strain>
    </source>
</reference>
<evidence type="ECO:0000313" key="3">
    <source>
        <dbReference type="Proteomes" id="UP000662314"/>
    </source>
</evidence>
<dbReference type="Pfam" id="PF07963">
    <property type="entry name" value="N_methyl"/>
    <property type="match status" value="1"/>
</dbReference>
<dbReference type="Proteomes" id="UP000662314">
    <property type="component" value="Unassembled WGS sequence"/>
</dbReference>
<keyword evidence="1" id="KW-0812">Transmembrane</keyword>
<proteinExistence type="predicted"/>
<dbReference type="Gene3D" id="3.30.700.10">
    <property type="entry name" value="Glycoprotein, Type 4 Pilin"/>
    <property type="match status" value="1"/>
</dbReference>
<name>A0A8J7I1Y1_9NOST</name>
<protein>
    <submittedName>
        <fullName evidence="2">Type II secretion system protein</fullName>
    </submittedName>
</protein>
<evidence type="ECO:0000313" key="2">
    <source>
        <dbReference type="EMBL" id="MBH8574216.1"/>
    </source>
</evidence>
<dbReference type="RefSeq" id="WP_214433033.1">
    <property type="nucleotide sequence ID" value="NZ_CAWPUQ010000297.1"/>
</dbReference>
<dbReference type="InterPro" id="IPR045584">
    <property type="entry name" value="Pilin-like"/>
</dbReference>
<dbReference type="InterPro" id="IPR012902">
    <property type="entry name" value="N_methyl_site"/>
</dbReference>
<keyword evidence="3" id="KW-1185">Reference proteome</keyword>
<feature type="transmembrane region" description="Helical" evidence="1">
    <location>
        <begin position="43"/>
        <end position="64"/>
    </location>
</feature>